<dbReference type="GO" id="GO:0000287">
    <property type="term" value="F:magnesium ion binding"/>
    <property type="evidence" value="ECO:0007669"/>
    <property type="project" value="TreeGrafter"/>
</dbReference>
<dbReference type="EMBL" id="CP021383">
    <property type="protein sequence ID" value="ARU51119.1"/>
    <property type="molecule type" value="Genomic_DNA"/>
</dbReference>
<dbReference type="InterPro" id="IPR005000">
    <property type="entry name" value="Aldolase/citrate-lyase_domain"/>
</dbReference>
<feature type="region of interest" description="Disordered" evidence="6">
    <location>
        <begin position="1"/>
        <end position="23"/>
    </location>
</feature>
<evidence type="ECO:0000256" key="5">
    <source>
        <dbReference type="PIRSR" id="PIRSR015582-2"/>
    </source>
</evidence>
<keyword evidence="3 5" id="KW-0460">Magnesium</keyword>
<keyword evidence="8" id="KW-0456">Lyase</keyword>
<dbReference type="OrthoDB" id="5172636at2"/>
<evidence type="ECO:0000256" key="4">
    <source>
        <dbReference type="PIRSR" id="PIRSR015582-1"/>
    </source>
</evidence>
<organism evidence="8 9">
    <name type="scientific">Cellulosimicrobium cellulans</name>
    <name type="common">Arthrobacter luteus</name>
    <dbReference type="NCBI Taxonomy" id="1710"/>
    <lineage>
        <taxon>Bacteria</taxon>
        <taxon>Bacillati</taxon>
        <taxon>Actinomycetota</taxon>
        <taxon>Actinomycetes</taxon>
        <taxon>Micrococcales</taxon>
        <taxon>Promicromonosporaceae</taxon>
        <taxon>Cellulosimicrobium</taxon>
    </lineage>
</organism>
<evidence type="ECO:0000256" key="6">
    <source>
        <dbReference type="SAM" id="MobiDB-lite"/>
    </source>
</evidence>
<feature type="binding site" evidence="4">
    <location>
        <position position="88"/>
    </location>
    <ligand>
        <name>substrate</name>
    </ligand>
</feature>
<sequence length="301" mass="30746">MSAGAPSGPRDGSGSGDRLTSRAGAPPLTLLYVPADRPDRVAKALGSAADVVLVDLEDAVAPARKDEARGNVVGLLDDAAAARGVQVRINHPATPWHADDVAALAGLPLAVGARAPKVESADEVRALAAALPGRALHLLVESALGVERAFELATASPQVASLGLGEADLRSDLRVDDEAGLAWARSRVVVAARAAGLPSPAMSAFTHVRDLDGLATSCRAGRALGFCGRTAIHPGQLATIRDAFLPTPDEVDRAREVVERVGDAATSGTGVVALADGTFLDVAMVERARTVLALADRRPAG</sequence>
<dbReference type="KEGG" id="cceu:CBR64_06070"/>
<dbReference type="PANTHER" id="PTHR32308">
    <property type="entry name" value="LYASE BETA SUBUNIT, PUTATIVE (AFU_ORTHOLOGUE AFUA_4G13030)-RELATED"/>
    <property type="match status" value="1"/>
</dbReference>
<dbReference type="Gene3D" id="3.20.20.60">
    <property type="entry name" value="Phosphoenolpyruvate-binding domains"/>
    <property type="match status" value="1"/>
</dbReference>
<evidence type="ECO:0000256" key="2">
    <source>
        <dbReference type="ARBA" id="ARBA00022723"/>
    </source>
</evidence>
<name>A0A1Y0HSM2_CELCE</name>
<dbReference type="InterPro" id="IPR015813">
    <property type="entry name" value="Pyrv/PenolPyrv_kinase-like_dom"/>
</dbReference>
<dbReference type="PIRSF" id="PIRSF015582">
    <property type="entry name" value="Cit_lyase_B"/>
    <property type="match status" value="1"/>
</dbReference>
<gene>
    <name evidence="8" type="ORF">CBR64_06070</name>
</gene>
<evidence type="ECO:0000256" key="1">
    <source>
        <dbReference type="ARBA" id="ARBA00001946"/>
    </source>
</evidence>
<dbReference type="PANTHER" id="PTHR32308:SF10">
    <property type="entry name" value="CITRATE LYASE SUBUNIT BETA"/>
    <property type="match status" value="1"/>
</dbReference>
<evidence type="ECO:0000313" key="9">
    <source>
        <dbReference type="Proteomes" id="UP000196228"/>
    </source>
</evidence>
<dbReference type="GO" id="GO:0006107">
    <property type="term" value="P:oxaloacetate metabolic process"/>
    <property type="evidence" value="ECO:0007669"/>
    <property type="project" value="TreeGrafter"/>
</dbReference>
<accession>A0A1Y0HSM2</accession>
<proteinExistence type="predicted"/>
<feature type="binding site" evidence="5">
    <location>
        <position position="168"/>
    </location>
    <ligand>
        <name>Mg(2+)</name>
        <dbReference type="ChEBI" id="CHEBI:18420"/>
    </ligand>
</feature>
<dbReference type="Proteomes" id="UP000196228">
    <property type="component" value="Chromosome"/>
</dbReference>
<dbReference type="GO" id="GO:0016829">
    <property type="term" value="F:lyase activity"/>
    <property type="evidence" value="ECO:0007669"/>
    <property type="project" value="UniProtKB-KW"/>
</dbReference>
<dbReference type="AlphaFoldDB" id="A0A1Y0HSM2"/>
<dbReference type="InterPro" id="IPR040442">
    <property type="entry name" value="Pyrv_kinase-like_dom_sf"/>
</dbReference>
<dbReference type="Pfam" id="PF03328">
    <property type="entry name" value="HpcH_HpaI"/>
    <property type="match status" value="1"/>
</dbReference>
<feature type="compositionally biased region" description="Low complexity" evidence="6">
    <location>
        <begin position="1"/>
        <end position="18"/>
    </location>
</feature>
<evidence type="ECO:0000313" key="8">
    <source>
        <dbReference type="EMBL" id="ARU51119.1"/>
    </source>
</evidence>
<feature type="binding site" evidence="4">
    <location>
        <position position="141"/>
    </location>
    <ligand>
        <name>substrate</name>
    </ligand>
</feature>
<dbReference type="SUPFAM" id="SSF51621">
    <property type="entry name" value="Phosphoenolpyruvate/pyruvate domain"/>
    <property type="match status" value="1"/>
</dbReference>
<evidence type="ECO:0000256" key="3">
    <source>
        <dbReference type="ARBA" id="ARBA00022842"/>
    </source>
</evidence>
<feature type="binding site" evidence="5">
    <location>
        <position position="141"/>
    </location>
    <ligand>
        <name>Mg(2+)</name>
        <dbReference type="ChEBI" id="CHEBI:18420"/>
    </ligand>
</feature>
<reference evidence="8 9" key="1">
    <citation type="submission" date="2017-05" db="EMBL/GenBank/DDBJ databases">
        <authorList>
            <person name="Song R."/>
            <person name="Chenine A.L."/>
            <person name="Ruprecht R.M."/>
        </authorList>
    </citation>
    <scope>NUCLEOTIDE SEQUENCE [LARGE SCALE GENOMIC DNA]</scope>
    <source>
        <strain evidence="8 9">PSBB019</strain>
    </source>
</reference>
<keyword evidence="2 5" id="KW-0479">Metal-binding</keyword>
<protein>
    <submittedName>
        <fullName evidence="8">CoA ester lyase</fullName>
    </submittedName>
</protein>
<evidence type="ECO:0000259" key="7">
    <source>
        <dbReference type="Pfam" id="PF03328"/>
    </source>
</evidence>
<feature type="domain" description="HpcH/HpaI aldolase/citrate lyase" evidence="7">
    <location>
        <begin position="29"/>
        <end position="234"/>
    </location>
</feature>
<dbReference type="InterPro" id="IPR011206">
    <property type="entry name" value="Citrate_lyase_beta/mcl1/mcl2"/>
</dbReference>
<comment type="cofactor">
    <cofactor evidence="1">
        <name>Mg(2+)</name>
        <dbReference type="ChEBI" id="CHEBI:18420"/>
    </cofactor>
</comment>